<sequence>MSKTVTPIYESSLVKNRSVNCGNLLHTESILNTDSARANSNTSMSPTHAMNFSKEARQGTGLVTNYAFASEINSKLQQTPTLSTLSSTNNVRSSFHPRKLKGTSHPHAGRAATSSLRKKSITEYRKNSAEFMFRTINSNNARSPELLTSIPNTEPCGSLSKKSGRAWRKRNSIADKGATPVCHGVRRKSLTSVKSSTSSDSGSESLLSLPNSSLSSSSQKSVCEEICEEDPDCDIKENDVEGEELDTVSHTLPIGAYNSKRTYSNLGGIGKSTVDRREDVLRATQPAWKCQQLRVDIDKPMGMMNASPKPQRVSKMSTLSTITSLSHLFLRRGSIASATSISSIQNKNDVSDLDFNDVIDSNIGDIGSEGRPFIPMGSLSSIFKKRDEGERTQDALQDDMEQHYTNIATAICRTASNNSSRSSLANLSPPTLPASRRHSLIRKLLHKLHLEKKIT</sequence>
<evidence type="ECO:0000256" key="1">
    <source>
        <dbReference type="SAM" id="MobiDB-lite"/>
    </source>
</evidence>
<dbReference type="EMBL" id="KQ241731">
    <property type="protein sequence ID" value="KNC84922.1"/>
    <property type="molecule type" value="Genomic_DNA"/>
</dbReference>
<feature type="compositionally biased region" description="Low complexity" evidence="1">
    <location>
        <begin position="190"/>
        <end position="216"/>
    </location>
</feature>
<dbReference type="Proteomes" id="UP000054560">
    <property type="component" value="Unassembled WGS sequence"/>
</dbReference>
<reference evidence="2 3" key="1">
    <citation type="submission" date="2011-02" db="EMBL/GenBank/DDBJ databases">
        <title>The Genome Sequence of Sphaeroforma arctica JP610.</title>
        <authorList>
            <consortium name="The Broad Institute Genome Sequencing Platform"/>
            <person name="Russ C."/>
            <person name="Cuomo C."/>
            <person name="Young S.K."/>
            <person name="Zeng Q."/>
            <person name="Gargeya S."/>
            <person name="Alvarado L."/>
            <person name="Berlin A."/>
            <person name="Chapman S.B."/>
            <person name="Chen Z."/>
            <person name="Freedman E."/>
            <person name="Gellesch M."/>
            <person name="Goldberg J."/>
            <person name="Griggs A."/>
            <person name="Gujja S."/>
            <person name="Heilman E."/>
            <person name="Heiman D."/>
            <person name="Howarth C."/>
            <person name="Mehta T."/>
            <person name="Neiman D."/>
            <person name="Pearson M."/>
            <person name="Roberts A."/>
            <person name="Saif S."/>
            <person name="Shea T."/>
            <person name="Shenoy N."/>
            <person name="Sisk P."/>
            <person name="Stolte C."/>
            <person name="Sykes S."/>
            <person name="White J."/>
            <person name="Yandava C."/>
            <person name="Burger G."/>
            <person name="Gray M.W."/>
            <person name="Holland P.W.H."/>
            <person name="King N."/>
            <person name="Lang F.B.F."/>
            <person name="Roger A.J."/>
            <person name="Ruiz-Trillo I."/>
            <person name="Haas B."/>
            <person name="Nusbaum C."/>
            <person name="Birren B."/>
        </authorList>
    </citation>
    <scope>NUCLEOTIDE SEQUENCE [LARGE SCALE GENOMIC DNA]</scope>
    <source>
        <strain evidence="2 3">JP610</strain>
    </source>
</reference>
<gene>
    <name evidence="2" type="ORF">SARC_02876</name>
</gene>
<feature type="region of interest" description="Disordered" evidence="1">
    <location>
        <begin position="80"/>
        <end position="118"/>
    </location>
</feature>
<evidence type="ECO:0000313" key="2">
    <source>
        <dbReference type="EMBL" id="KNC84922.1"/>
    </source>
</evidence>
<protein>
    <submittedName>
        <fullName evidence="2">Uncharacterized protein</fullName>
    </submittedName>
</protein>
<name>A0A0L0G7A1_9EUKA</name>
<dbReference type="RefSeq" id="XP_014158824.1">
    <property type="nucleotide sequence ID" value="XM_014303349.1"/>
</dbReference>
<dbReference type="GeneID" id="25903380"/>
<evidence type="ECO:0000313" key="3">
    <source>
        <dbReference type="Proteomes" id="UP000054560"/>
    </source>
</evidence>
<keyword evidence="3" id="KW-1185">Reference proteome</keyword>
<proteinExistence type="predicted"/>
<feature type="compositionally biased region" description="Basic residues" evidence="1">
    <location>
        <begin position="162"/>
        <end position="171"/>
    </location>
</feature>
<organism evidence="2 3">
    <name type="scientific">Sphaeroforma arctica JP610</name>
    <dbReference type="NCBI Taxonomy" id="667725"/>
    <lineage>
        <taxon>Eukaryota</taxon>
        <taxon>Ichthyosporea</taxon>
        <taxon>Ichthyophonida</taxon>
        <taxon>Sphaeroforma</taxon>
    </lineage>
</organism>
<dbReference type="AlphaFoldDB" id="A0A0L0G7A1"/>
<feature type="compositionally biased region" description="Basic residues" evidence="1">
    <location>
        <begin position="95"/>
        <end position="108"/>
    </location>
</feature>
<feature type="region of interest" description="Disordered" evidence="1">
    <location>
        <begin position="143"/>
        <end position="216"/>
    </location>
</feature>
<accession>A0A0L0G7A1</accession>